<dbReference type="CDD" id="cd07765">
    <property type="entry name" value="KRAB_A-box"/>
    <property type="match status" value="1"/>
</dbReference>
<proteinExistence type="predicted"/>
<name>A0AAX6SCD6_HETGA</name>
<dbReference type="InterPro" id="IPR036051">
    <property type="entry name" value="KRAB_dom_sf"/>
</dbReference>
<organism evidence="3 4">
    <name type="scientific">Heterocephalus glaber</name>
    <name type="common">Naked mole rat</name>
    <dbReference type="NCBI Taxonomy" id="10181"/>
    <lineage>
        <taxon>Eukaryota</taxon>
        <taxon>Metazoa</taxon>
        <taxon>Chordata</taxon>
        <taxon>Craniata</taxon>
        <taxon>Vertebrata</taxon>
        <taxon>Euteleostomi</taxon>
        <taxon>Mammalia</taxon>
        <taxon>Eutheria</taxon>
        <taxon>Euarchontoglires</taxon>
        <taxon>Glires</taxon>
        <taxon>Rodentia</taxon>
        <taxon>Hystricomorpha</taxon>
        <taxon>Bathyergidae</taxon>
        <taxon>Heterocephalus</taxon>
    </lineage>
</organism>
<dbReference type="GO" id="GO:0006355">
    <property type="term" value="P:regulation of DNA-templated transcription"/>
    <property type="evidence" value="ECO:0007669"/>
    <property type="project" value="InterPro"/>
</dbReference>
<dbReference type="RefSeq" id="XP_021106577.1">
    <property type="nucleotide sequence ID" value="XM_021250918.1"/>
</dbReference>
<evidence type="ECO:0000313" key="3">
    <source>
        <dbReference type="Proteomes" id="UP000694906"/>
    </source>
</evidence>
<dbReference type="Proteomes" id="UP000694906">
    <property type="component" value="Unplaced"/>
</dbReference>
<protein>
    <submittedName>
        <fullName evidence="4">Uncharacterized protein LOC110347265</fullName>
    </submittedName>
</protein>
<dbReference type="AlphaFoldDB" id="A0AAX6SCD6"/>
<feature type="compositionally biased region" description="Basic and acidic residues" evidence="1">
    <location>
        <begin position="257"/>
        <end position="266"/>
    </location>
</feature>
<gene>
    <name evidence="4" type="primary">LOC110347265</name>
</gene>
<feature type="region of interest" description="Disordered" evidence="1">
    <location>
        <begin position="246"/>
        <end position="266"/>
    </location>
</feature>
<dbReference type="SUPFAM" id="SSF109640">
    <property type="entry name" value="KRAB domain (Kruppel-associated box)"/>
    <property type="match status" value="1"/>
</dbReference>
<dbReference type="Gene3D" id="6.10.140.140">
    <property type="match status" value="1"/>
</dbReference>
<keyword evidence="3" id="KW-1185">Reference proteome</keyword>
<reference evidence="4" key="1">
    <citation type="submission" date="2025-08" db="UniProtKB">
        <authorList>
            <consortium name="RefSeq"/>
        </authorList>
    </citation>
    <scope>IDENTIFICATION</scope>
</reference>
<dbReference type="Pfam" id="PF01352">
    <property type="entry name" value="KRAB"/>
    <property type="match status" value="1"/>
</dbReference>
<evidence type="ECO:0000313" key="4">
    <source>
        <dbReference type="RefSeq" id="XP_021106577.1"/>
    </source>
</evidence>
<evidence type="ECO:0000256" key="1">
    <source>
        <dbReference type="SAM" id="MobiDB-lite"/>
    </source>
</evidence>
<accession>A0AAX6SCD6</accession>
<feature type="compositionally biased region" description="Basic residues" evidence="1">
    <location>
        <begin position="246"/>
        <end position="256"/>
    </location>
</feature>
<dbReference type="PROSITE" id="PS50805">
    <property type="entry name" value="KRAB"/>
    <property type="match status" value="1"/>
</dbReference>
<dbReference type="InterPro" id="IPR001909">
    <property type="entry name" value="KRAB"/>
</dbReference>
<feature type="domain" description="KRAB" evidence="2">
    <location>
        <begin position="130"/>
        <end position="206"/>
    </location>
</feature>
<dbReference type="GeneID" id="110347265"/>
<sequence>MLLFAQLHQRQPKRLARPSNSFLQQRIGNSDRLRKNAFDRTTARWEPSCSLSSNFRVSDGRGLHFPEVSGAQSFRARGEFAGGEHFLGPGSQLRTVSRLSFPISLCIHTHIGLWGSFPLSSSSWTPSGIGDLRGCGHRLLSRGVRCLDPGQRDLYVDVMLENYHNLVSLDLESTYGTKNVFSGKNIFEINFFQWEIKEKNKTLGLEAFIFRDNWKYKSKAEGLQEHQEGYFHQMLRSNEKIHAYKKSKSHIPHQRIHNREKTSVCK</sequence>
<evidence type="ECO:0000259" key="2">
    <source>
        <dbReference type="PROSITE" id="PS50805"/>
    </source>
</evidence>